<accession>A0A031J816</accession>
<dbReference type="Proteomes" id="UP000024329">
    <property type="component" value="Unassembled WGS sequence"/>
</dbReference>
<proteinExistence type="predicted"/>
<gene>
    <name evidence="1" type="ORF">BV97_05433</name>
</gene>
<dbReference type="PATRIC" id="fig|158500.4.peg.5507"/>
<organism evidence="1 2">
    <name type="scientific">Novosphingobium resinovorum</name>
    <dbReference type="NCBI Taxonomy" id="158500"/>
    <lineage>
        <taxon>Bacteria</taxon>
        <taxon>Pseudomonadati</taxon>
        <taxon>Pseudomonadota</taxon>
        <taxon>Alphaproteobacteria</taxon>
        <taxon>Sphingomonadales</taxon>
        <taxon>Sphingomonadaceae</taxon>
        <taxon>Novosphingobium</taxon>
    </lineage>
</organism>
<comment type="caution">
    <text evidence="1">The sequence shown here is derived from an EMBL/GenBank/DDBJ whole genome shotgun (WGS) entry which is preliminary data.</text>
</comment>
<dbReference type="AlphaFoldDB" id="A0A031J816"/>
<evidence type="ECO:0000313" key="1">
    <source>
        <dbReference type="EMBL" id="EZP70309.1"/>
    </source>
</evidence>
<dbReference type="EMBL" id="JFYZ01000068">
    <property type="protein sequence ID" value="EZP70309.1"/>
    <property type="molecule type" value="Genomic_DNA"/>
</dbReference>
<protein>
    <submittedName>
        <fullName evidence="1">Sulfatase</fullName>
    </submittedName>
</protein>
<sequence>MSHTEGFDVGMDTITPVNCDYTIASSRFSGTLRKLEFKLK</sequence>
<evidence type="ECO:0000313" key="2">
    <source>
        <dbReference type="Proteomes" id="UP000024329"/>
    </source>
</evidence>
<reference evidence="1 2" key="1">
    <citation type="submission" date="2014-03" db="EMBL/GenBank/DDBJ databases">
        <title>Whole genome sequence of Novosphingobium resinovorum KF1.</title>
        <authorList>
            <person name="Gan H.M."/>
            <person name="Gan H.Y."/>
            <person name="Chew T.H."/>
            <person name="Savka M.A."/>
        </authorList>
    </citation>
    <scope>NUCLEOTIDE SEQUENCE [LARGE SCALE GENOMIC DNA]</scope>
    <source>
        <strain evidence="1 2">KF1</strain>
    </source>
</reference>
<name>A0A031J816_9SPHN</name>